<keyword evidence="11" id="KW-1185">Reference proteome</keyword>
<dbReference type="PANTHER" id="PTHR43394:SF1">
    <property type="entry name" value="ATP-BINDING CASSETTE SUB-FAMILY B MEMBER 10, MITOCHONDRIAL"/>
    <property type="match status" value="1"/>
</dbReference>
<keyword evidence="5 7" id="KW-1133">Transmembrane helix</keyword>
<dbReference type="STRING" id="1203190.GCA_000312345_01579"/>
<organism evidence="10 11">
    <name type="scientific">Corynebacterium timonense</name>
    <dbReference type="NCBI Taxonomy" id="441500"/>
    <lineage>
        <taxon>Bacteria</taxon>
        <taxon>Bacillati</taxon>
        <taxon>Actinomycetota</taxon>
        <taxon>Actinomycetes</taxon>
        <taxon>Mycobacteriales</taxon>
        <taxon>Corynebacteriaceae</taxon>
        <taxon>Corynebacterium</taxon>
    </lineage>
</organism>
<dbReference type="InterPro" id="IPR027417">
    <property type="entry name" value="P-loop_NTPase"/>
</dbReference>
<evidence type="ECO:0000256" key="7">
    <source>
        <dbReference type="SAM" id="Phobius"/>
    </source>
</evidence>
<reference evidence="10 11" key="1">
    <citation type="submission" date="2016-10" db="EMBL/GenBank/DDBJ databases">
        <authorList>
            <person name="de Groot N.N."/>
        </authorList>
    </citation>
    <scope>NUCLEOTIDE SEQUENCE [LARGE SCALE GENOMIC DNA]</scope>
    <source>
        <strain evidence="10 11">DSM 45434</strain>
    </source>
</reference>
<feature type="transmembrane region" description="Helical" evidence="7">
    <location>
        <begin position="63"/>
        <end position="85"/>
    </location>
</feature>
<dbReference type="Pfam" id="PF00664">
    <property type="entry name" value="ABC_membrane"/>
    <property type="match status" value="1"/>
</dbReference>
<dbReference type="PANTHER" id="PTHR43394">
    <property type="entry name" value="ATP-DEPENDENT PERMEASE MDL1, MITOCHONDRIAL"/>
    <property type="match status" value="1"/>
</dbReference>
<dbReference type="AlphaFoldDB" id="A0A1H1RYU4"/>
<dbReference type="GO" id="GO:0005886">
    <property type="term" value="C:plasma membrane"/>
    <property type="evidence" value="ECO:0007669"/>
    <property type="project" value="UniProtKB-SubCell"/>
</dbReference>
<keyword evidence="6 7" id="KW-0472">Membrane</keyword>
<dbReference type="Gene3D" id="3.40.50.300">
    <property type="entry name" value="P-loop containing nucleotide triphosphate hydrolases"/>
    <property type="match status" value="1"/>
</dbReference>
<dbReference type="eggNOG" id="COG1132">
    <property type="taxonomic scope" value="Bacteria"/>
</dbReference>
<gene>
    <name evidence="10" type="ORF">SAMN04488539_1616</name>
</gene>
<dbReference type="InterPro" id="IPR039421">
    <property type="entry name" value="Type_1_exporter"/>
</dbReference>
<dbReference type="PROSITE" id="PS50893">
    <property type="entry name" value="ABC_TRANSPORTER_2"/>
    <property type="match status" value="1"/>
</dbReference>
<proteinExistence type="predicted"/>
<dbReference type="EMBL" id="LT629765">
    <property type="protein sequence ID" value="SDS40855.1"/>
    <property type="molecule type" value="Genomic_DNA"/>
</dbReference>
<dbReference type="InterPro" id="IPR036640">
    <property type="entry name" value="ABC1_TM_sf"/>
</dbReference>
<dbReference type="CDD" id="cd07346">
    <property type="entry name" value="ABC_6TM_exporters"/>
    <property type="match status" value="1"/>
</dbReference>
<protein>
    <submittedName>
        <fullName evidence="10">ABC-type multidrug transport system, ATPase and permease component</fullName>
    </submittedName>
</protein>
<keyword evidence="2 7" id="KW-0812">Transmembrane</keyword>
<dbReference type="InterPro" id="IPR003593">
    <property type="entry name" value="AAA+_ATPase"/>
</dbReference>
<feature type="domain" description="ABC transporter" evidence="8">
    <location>
        <begin position="340"/>
        <end position="569"/>
    </location>
</feature>
<evidence type="ECO:0000256" key="5">
    <source>
        <dbReference type="ARBA" id="ARBA00022989"/>
    </source>
</evidence>
<evidence type="ECO:0000256" key="6">
    <source>
        <dbReference type="ARBA" id="ARBA00023136"/>
    </source>
</evidence>
<evidence type="ECO:0000256" key="3">
    <source>
        <dbReference type="ARBA" id="ARBA00022741"/>
    </source>
</evidence>
<dbReference type="GO" id="GO:0015421">
    <property type="term" value="F:ABC-type oligopeptide transporter activity"/>
    <property type="evidence" value="ECO:0007669"/>
    <property type="project" value="TreeGrafter"/>
</dbReference>
<evidence type="ECO:0000313" key="10">
    <source>
        <dbReference type="EMBL" id="SDS40855.1"/>
    </source>
</evidence>
<feature type="transmembrane region" description="Helical" evidence="7">
    <location>
        <begin position="143"/>
        <end position="161"/>
    </location>
</feature>
<evidence type="ECO:0000256" key="4">
    <source>
        <dbReference type="ARBA" id="ARBA00022840"/>
    </source>
</evidence>
<dbReference type="SMART" id="SM00382">
    <property type="entry name" value="AAA"/>
    <property type="match status" value="1"/>
</dbReference>
<dbReference type="OrthoDB" id="9806127at2"/>
<dbReference type="InterPro" id="IPR003439">
    <property type="entry name" value="ABC_transporter-like_ATP-bd"/>
</dbReference>
<dbReference type="GO" id="GO:0016887">
    <property type="term" value="F:ATP hydrolysis activity"/>
    <property type="evidence" value="ECO:0007669"/>
    <property type="project" value="InterPro"/>
</dbReference>
<evidence type="ECO:0000259" key="9">
    <source>
        <dbReference type="PROSITE" id="PS50929"/>
    </source>
</evidence>
<sequence length="590" mass="62211">MTHSLPVASVRETARTVRSLLTRRRGLLAATLALLLTCSASALAIPPLLGWIVDIVLSGVGAWRIWLTAGLLIAAGVLSAATSLLGGRLLVICIQGSLSELREDVFAAAMRIDATTIERAGSSDVVSRLTRDVEAVTEAGSEVLPRFVSALFTIVLTAVGIAALDPFLALAALSAAPLQLVAVSRFLRRSRPLYVRLRREESDRGQAIIESVAGQETVRTYRLAPFRLGLIAERSLTAVETARAAGKARNVFNGTLNLAEFTGLAAVLAVGFWRVETVGVTVGTVTAAALFFHRLFIPIGDLLSSVDDLQRAQAGLERLVGVLRSTAPAQPRYEIRDGAVELCGVTFTYPQASTAAVTDLTLTVPSGARAVFVGASGSGKSTTAHLIGGLAAPTCGSVIVGGQPATRAAQASGKPAVMLVTQETHLFSGTLADNLRLARADATDDELRTALRAVGAHWAADLPGGINSPVPHDLDEQRLQHIALARVLLADPPVVVLDEASAHAGADSALDRAVDTVVHGRTAIIIAHRLSHTENADITAVFEAGRIIECGEPRELLATGGVFRSLWEAWARGREQLPRTFQPPLPPKEK</sequence>
<feature type="domain" description="ABC transmembrane type-1" evidence="9">
    <location>
        <begin position="29"/>
        <end position="311"/>
    </location>
</feature>
<evidence type="ECO:0000256" key="1">
    <source>
        <dbReference type="ARBA" id="ARBA00004651"/>
    </source>
</evidence>
<dbReference type="SUPFAM" id="SSF90123">
    <property type="entry name" value="ABC transporter transmembrane region"/>
    <property type="match status" value="1"/>
</dbReference>
<evidence type="ECO:0000256" key="2">
    <source>
        <dbReference type="ARBA" id="ARBA00022692"/>
    </source>
</evidence>
<evidence type="ECO:0000313" key="11">
    <source>
        <dbReference type="Proteomes" id="UP000182237"/>
    </source>
</evidence>
<accession>A0A1H1RYU4</accession>
<dbReference type="GO" id="GO:0005524">
    <property type="term" value="F:ATP binding"/>
    <property type="evidence" value="ECO:0007669"/>
    <property type="project" value="UniProtKB-KW"/>
</dbReference>
<dbReference type="SUPFAM" id="SSF52540">
    <property type="entry name" value="P-loop containing nucleoside triphosphate hydrolases"/>
    <property type="match status" value="1"/>
</dbReference>
<dbReference type="InterPro" id="IPR011527">
    <property type="entry name" value="ABC1_TM_dom"/>
</dbReference>
<keyword evidence="4" id="KW-0067">ATP-binding</keyword>
<keyword evidence="3" id="KW-0547">Nucleotide-binding</keyword>
<dbReference type="PROSITE" id="PS50929">
    <property type="entry name" value="ABC_TM1F"/>
    <property type="match status" value="1"/>
</dbReference>
<dbReference type="Proteomes" id="UP000182237">
    <property type="component" value="Chromosome I"/>
</dbReference>
<dbReference type="Pfam" id="PF00005">
    <property type="entry name" value="ABC_tran"/>
    <property type="match status" value="1"/>
</dbReference>
<name>A0A1H1RYU4_9CORY</name>
<evidence type="ECO:0000259" key="8">
    <source>
        <dbReference type="PROSITE" id="PS50893"/>
    </source>
</evidence>
<comment type="subcellular location">
    <subcellularLocation>
        <location evidence="1">Cell membrane</location>
        <topology evidence="1">Multi-pass membrane protein</topology>
    </subcellularLocation>
</comment>
<dbReference type="Gene3D" id="1.20.1560.10">
    <property type="entry name" value="ABC transporter type 1, transmembrane domain"/>
    <property type="match status" value="1"/>
</dbReference>